<dbReference type="CDD" id="cd03445">
    <property type="entry name" value="Thioesterase_II_repeat2"/>
    <property type="match status" value="1"/>
</dbReference>
<dbReference type="PANTHER" id="PTHR11066:SF34">
    <property type="entry name" value="ACYL-COENZYME A THIOESTERASE 8"/>
    <property type="match status" value="1"/>
</dbReference>
<name>A0A1V6QDZ2_9EURO</name>
<gene>
    <name evidence="4" type="ORF">PENSOL_c077G00597</name>
</gene>
<protein>
    <recommendedName>
        <fullName evidence="6">Acyl-CoA thioesterase II</fullName>
    </recommendedName>
</protein>
<proteinExistence type="predicted"/>
<feature type="domain" description="Acyl-CoA thioesterase-like C-terminal" evidence="3">
    <location>
        <begin position="177"/>
        <end position="330"/>
    </location>
</feature>
<evidence type="ECO:0000256" key="1">
    <source>
        <dbReference type="SAM" id="MobiDB-lite"/>
    </source>
</evidence>
<dbReference type="STRING" id="60172.A0A1V6QDZ2"/>
<dbReference type="AlphaFoldDB" id="A0A1V6QDZ2"/>
<dbReference type="SUPFAM" id="SSF54637">
    <property type="entry name" value="Thioesterase/thiol ester dehydrase-isomerase"/>
    <property type="match status" value="2"/>
</dbReference>
<feature type="region of interest" description="Disordered" evidence="1">
    <location>
        <begin position="133"/>
        <end position="162"/>
    </location>
</feature>
<keyword evidence="5" id="KW-1185">Reference proteome</keyword>
<evidence type="ECO:0000313" key="4">
    <source>
        <dbReference type="EMBL" id="OQD87433.1"/>
    </source>
</evidence>
<dbReference type="Proteomes" id="UP000191612">
    <property type="component" value="Unassembled WGS sequence"/>
</dbReference>
<dbReference type="InterPro" id="IPR049449">
    <property type="entry name" value="TesB_ACOT8-like_N"/>
</dbReference>
<dbReference type="InterPro" id="IPR049450">
    <property type="entry name" value="ACOT8-like_C"/>
</dbReference>
<dbReference type="Gene3D" id="3.10.129.10">
    <property type="entry name" value="Hotdog Thioesterase"/>
    <property type="match status" value="2"/>
</dbReference>
<comment type="caution">
    <text evidence="4">The sequence shown here is derived from an EMBL/GenBank/DDBJ whole genome shotgun (WGS) entry which is preliminary data.</text>
</comment>
<evidence type="ECO:0008006" key="6">
    <source>
        <dbReference type="Google" id="ProtNLM"/>
    </source>
</evidence>
<evidence type="ECO:0000259" key="2">
    <source>
        <dbReference type="Pfam" id="PF13622"/>
    </source>
</evidence>
<evidence type="ECO:0000259" key="3">
    <source>
        <dbReference type="Pfam" id="PF20789"/>
    </source>
</evidence>
<dbReference type="EMBL" id="MDYO01000077">
    <property type="protein sequence ID" value="OQD87433.1"/>
    <property type="molecule type" value="Genomic_DNA"/>
</dbReference>
<dbReference type="Pfam" id="PF20789">
    <property type="entry name" value="4HBT_3C"/>
    <property type="match status" value="1"/>
</dbReference>
<sequence>MDDMTSTLPATETPIERQLEVKPAIDAGPDVFTHRHALWHPQGARGIFGGITIAQSLSAAQETIAPEFDAHSMHCTFVRAGSAMDTIHYHVERVRDGKSYSLRAVKAFQNDRTIFLATISFARALPESITNLRHAEPKPPMVPKPQATEVDSDNNEDVSKTPYMNQSVGMTHITSDPCHKRMHQWIKTRGKISSKGGSRAHLAALAFMSDSYFLAGLPQSHNTWSFVNPPITEFYDCEGRLGLASPIHTPIPRPHLQGSQTVSNQPRRVGMMVSLDHSIYFHQARHLKVDDWLLTEVQTHWAGQGRGLVSQKIWDKDGTLLASCIQEGIVRLEERSNGLHQSDIASRL</sequence>
<dbReference type="GO" id="GO:0005782">
    <property type="term" value="C:peroxisomal matrix"/>
    <property type="evidence" value="ECO:0007669"/>
    <property type="project" value="UniProtKB-SubCell"/>
</dbReference>
<dbReference type="PANTHER" id="PTHR11066">
    <property type="entry name" value="ACYL-COA THIOESTERASE"/>
    <property type="match status" value="1"/>
</dbReference>
<reference evidence="5" key="1">
    <citation type="journal article" date="2017" name="Nat. Microbiol.">
        <title>Global analysis of biosynthetic gene clusters reveals vast potential of secondary metabolite production in Penicillium species.</title>
        <authorList>
            <person name="Nielsen J.C."/>
            <person name="Grijseels S."/>
            <person name="Prigent S."/>
            <person name="Ji B."/>
            <person name="Dainat J."/>
            <person name="Nielsen K.F."/>
            <person name="Frisvad J.C."/>
            <person name="Workman M."/>
            <person name="Nielsen J."/>
        </authorList>
    </citation>
    <scope>NUCLEOTIDE SEQUENCE [LARGE SCALE GENOMIC DNA]</scope>
    <source>
        <strain evidence="5">IBT 29525</strain>
    </source>
</reference>
<dbReference type="GO" id="GO:0047617">
    <property type="term" value="F:fatty acyl-CoA hydrolase activity"/>
    <property type="evidence" value="ECO:0007669"/>
    <property type="project" value="InterPro"/>
</dbReference>
<dbReference type="GO" id="GO:0009062">
    <property type="term" value="P:fatty acid catabolic process"/>
    <property type="evidence" value="ECO:0007669"/>
    <property type="project" value="TreeGrafter"/>
</dbReference>
<organism evidence="4 5">
    <name type="scientific">Penicillium solitum</name>
    <dbReference type="NCBI Taxonomy" id="60172"/>
    <lineage>
        <taxon>Eukaryota</taxon>
        <taxon>Fungi</taxon>
        <taxon>Dikarya</taxon>
        <taxon>Ascomycota</taxon>
        <taxon>Pezizomycotina</taxon>
        <taxon>Eurotiomycetes</taxon>
        <taxon>Eurotiomycetidae</taxon>
        <taxon>Eurotiales</taxon>
        <taxon>Aspergillaceae</taxon>
        <taxon>Penicillium</taxon>
    </lineage>
</organism>
<dbReference type="Pfam" id="PF13622">
    <property type="entry name" value="4HBT_3"/>
    <property type="match status" value="1"/>
</dbReference>
<dbReference type="CDD" id="cd03444">
    <property type="entry name" value="Thioesterase_II_repeat1"/>
    <property type="match status" value="1"/>
</dbReference>
<dbReference type="InterPro" id="IPR003703">
    <property type="entry name" value="Acyl_CoA_thio"/>
</dbReference>
<accession>A0A1V6QDZ2</accession>
<dbReference type="GO" id="GO:0006637">
    <property type="term" value="P:acyl-CoA metabolic process"/>
    <property type="evidence" value="ECO:0007669"/>
    <property type="project" value="InterPro"/>
</dbReference>
<evidence type="ECO:0000313" key="5">
    <source>
        <dbReference type="Proteomes" id="UP000191612"/>
    </source>
</evidence>
<feature type="domain" description="Acyl-CoA thioesterase-like N-terminal HotDog" evidence="2">
    <location>
        <begin position="39"/>
        <end position="122"/>
    </location>
</feature>
<dbReference type="InterPro" id="IPR029069">
    <property type="entry name" value="HotDog_dom_sf"/>
</dbReference>